<dbReference type="OrthoDB" id="574096at2"/>
<dbReference type="AlphaFoldDB" id="A0A146GDB4"/>
<dbReference type="STRING" id="690879.TSACC_22943"/>
<evidence type="ECO:0000313" key="3">
    <source>
        <dbReference type="EMBL" id="GAT34518.1"/>
    </source>
</evidence>
<comment type="caution">
    <text evidence="3">The sequence shown here is derived from an EMBL/GenBank/DDBJ whole genome shotgun (WGS) entry which is preliminary data.</text>
</comment>
<keyword evidence="1" id="KW-0812">Transmembrane</keyword>
<dbReference type="EMBL" id="BDCO01000002">
    <property type="protein sequence ID" value="GAT34518.1"/>
    <property type="molecule type" value="Genomic_DNA"/>
</dbReference>
<reference evidence="4" key="1">
    <citation type="journal article" date="2017" name="Genome Announc.">
        <title>Draft Genome Sequence of Terrimicrobium sacchariphilum NM-5T, a Facultative Anaerobic Soil Bacterium of the Class Spartobacteria.</title>
        <authorList>
            <person name="Qiu Y.L."/>
            <person name="Tourlousse D.M."/>
            <person name="Matsuura N."/>
            <person name="Ohashi A."/>
            <person name="Sekiguchi Y."/>
        </authorList>
    </citation>
    <scope>NUCLEOTIDE SEQUENCE [LARGE SCALE GENOMIC DNA]</scope>
    <source>
        <strain evidence="4">NM-5</strain>
    </source>
</reference>
<feature type="transmembrane region" description="Helical" evidence="1">
    <location>
        <begin position="44"/>
        <end position="66"/>
    </location>
</feature>
<dbReference type="Proteomes" id="UP000076023">
    <property type="component" value="Unassembled WGS sequence"/>
</dbReference>
<proteinExistence type="predicted"/>
<keyword evidence="4" id="KW-1185">Reference proteome</keyword>
<keyword evidence="1" id="KW-1133">Transmembrane helix</keyword>
<feature type="domain" description="Bacterial Pleckstrin homology" evidence="2">
    <location>
        <begin position="91"/>
        <end position="186"/>
    </location>
</feature>
<sequence length="193" mass="20999">MPSGIYYALLAKTRSFIAADGEKSIMTPMSSRGMFFQAPWGRMLVVLSIVCTAVTLSLALLLATGGLARQPILSLILVAFTLGCIPFAVRGYTIEGTTLFIHRIGWKTRIPLDDLQSAVADSSLIADSYRLFGNGGFYSFTGTFSSPKLGRYRAYFTDSRKAVVLTFPKRKIVVSPDRPGEFAAKLGLVIQNA</sequence>
<evidence type="ECO:0000259" key="2">
    <source>
        <dbReference type="Pfam" id="PF10882"/>
    </source>
</evidence>
<accession>A0A146GDB4</accession>
<dbReference type="InterPro" id="IPR027783">
    <property type="entry name" value="Bacterial_PH-related"/>
</dbReference>
<dbReference type="InParanoid" id="A0A146GDB4"/>
<organism evidence="3 4">
    <name type="scientific">Terrimicrobium sacchariphilum</name>
    <dbReference type="NCBI Taxonomy" id="690879"/>
    <lineage>
        <taxon>Bacteria</taxon>
        <taxon>Pseudomonadati</taxon>
        <taxon>Verrucomicrobiota</taxon>
        <taxon>Terrimicrobiia</taxon>
        <taxon>Terrimicrobiales</taxon>
        <taxon>Terrimicrobiaceae</taxon>
        <taxon>Terrimicrobium</taxon>
    </lineage>
</organism>
<protein>
    <submittedName>
        <fullName evidence="3">pH domain-containing protein</fullName>
    </submittedName>
</protein>
<feature type="transmembrane region" description="Helical" evidence="1">
    <location>
        <begin position="72"/>
        <end position="93"/>
    </location>
</feature>
<evidence type="ECO:0000256" key="1">
    <source>
        <dbReference type="SAM" id="Phobius"/>
    </source>
</evidence>
<evidence type="ECO:0000313" key="4">
    <source>
        <dbReference type="Proteomes" id="UP000076023"/>
    </source>
</evidence>
<dbReference type="Pfam" id="PF10882">
    <property type="entry name" value="bPH_5"/>
    <property type="match status" value="1"/>
</dbReference>
<gene>
    <name evidence="3" type="ORF">TSACC_22943</name>
</gene>
<name>A0A146GDB4_TERSA</name>
<keyword evidence="1" id="KW-0472">Membrane</keyword>